<reference evidence="3 4" key="1">
    <citation type="submission" date="2020-08" db="EMBL/GenBank/DDBJ databases">
        <authorList>
            <person name="Koutsovoulos G."/>
            <person name="Danchin GJ E."/>
        </authorList>
    </citation>
    <scope>NUCLEOTIDE SEQUENCE [LARGE SCALE GENOMIC DNA]</scope>
</reference>
<dbReference type="Gene3D" id="3.30.310.50">
    <property type="entry name" value="Alpha-D-phosphohexomutase, C-terminal domain"/>
    <property type="match status" value="1"/>
</dbReference>
<name>A0A6V7TWV1_MELEN</name>
<comment type="caution">
    <text evidence="3">The sequence shown here is derived from an EMBL/GenBank/DDBJ whole genome shotgun (WGS) entry which is preliminary data.</text>
</comment>
<evidence type="ECO:0000256" key="2">
    <source>
        <dbReference type="SAM" id="MobiDB-lite"/>
    </source>
</evidence>
<evidence type="ECO:0000313" key="4">
    <source>
        <dbReference type="Proteomes" id="UP000580250"/>
    </source>
</evidence>
<dbReference type="Proteomes" id="UP000580250">
    <property type="component" value="Unassembled WGS sequence"/>
</dbReference>
<dbReference type="Pfam" id="PF09341">
    <property type="entry name" value="Pcc1"/>
    <property type="match status" value="1"/>
</dbReference>
<protein>
    <submittedName>
        <fullName evidence="3">Uncharacterized protein</fullName>
    </submittedName>
</protein>
<dbReference type="EMBL" id="CAJEWN010000018">
    <property type="protein sequence ID" value="CAD2136298.1"/>
    <property type="molecule type" value="Genomic_DNA"/>
</dbReference>
<comment type="similarity">
    <text evidence="1">Belongs to the CTAG/PCC1 family.</text>
</comment>
<feature type="region of interest" description="Disordered" evidence="2">
    <location>
        <begin position="1"/>
        <end position="21"/>
    </location>
</feature>
<dbReference type="AlphaFoldDB" id="A0A6V7TWV1"/>
<sequence>MQIDRESQCSSSDESSNETEREQSYSNSICIRLDLEEKWKADIVYNTLIVDKLPKRSQSKLQLDLEGNCLVINITSNDQKSLMKSANNVFDMCQLSKNCMETVGAYKYQPIDSVKKIKEKNNSKKKDGKINC</sequence>
<evidence type="ECO:0000256" key="1">
    <source>
        <dbReference type="ARBA" id="ARBA00007073"/>
    </source>
</evidence>
<organism evidence="3 4">
    <name type="scientific">Meloidogyne enterolobii</name>
    <name type="common">Root-knot nematode worm</name>
    <name type="synonym">Meloidogyne mayaguensis</name>
    <dbReference type="NCBI Taxonomy" id="390850"/>
    <lineage>
        <taxon>Eukaryota</taxon>
        <taxon>Metazoa</taxon>
        <taxon>Ecdysozoa</taxon>
        <taxon>Nematoda</taxon>
        <taxon>Chromadorea</taxon>
        <taxon>Rhabditida</taxon>
        <taxon>Tylenchina</taxon>
        <taxon>Tylenchomorpha</taxon>
        <taxon>Tylenchoidea</taxon>
        <taxon>Meloidogynidae</taxon>
        <taxon>Meloidogyninae</taxon>
        <taxon>Meloidogyne</taxon>
    </lineage>
</organism>
<gene>
    <name evidence="3" type="ORF">MENT_LOCUS5008</name>
</gene>
<evidence type="ECO:0000313" key="3">
    <source>
        <dbReference type="EMBL" id="CAD2136298.1"/>
    </source>
</evidence>
<proteinExistence type="inferred from homology"/>
<dbReference type="InterPro" id="IPR015419">
    <property type="entry name" value="CTAG/Pcc1"/>
</dbReference>
<accession>A0A6V7TWV1</accession>
<dbReference type="OrthoDB" id="10025739at2759"/>